<dbReference type="AlphaFoldDB" id="A0A1N6G164"/>
<dbReference type="Proteomes" id="UP000184693">
    <property type="component" value="Unassembled WGS sequence"/>
</dbReference>
<reference evidence="1 2" key="1">
    <citation type="submission" date="2016-11" db="EMBL/GenBank/DDBJ databases">
        <authorList>
            <person name="Jaros S."/>
            <person name="Januszkiewicz K."/>
            <person name="Wedrychowicz H."/>
        </authorList>
    </citation>
    <scope>NUCLEOTIDE SEQUENCE [LARGE SCALE GENOMIC DNA]</scope>
    <source>
        <strain evidence="1 2">GAS86</strain>
    </source>
</reference>
<proteinExistence type="predicted"/>
<protein>
    <submittedName>
        <fullName evidence="1">Uncharacterized protein</fullName>
    </submittedName>
</protein>
<evidence type="ECO:0000313" key="2">
    <source>
        <dbReference type="Proteomes" id="UP000184693"/>
    </source>
</evidence>
<name>A0A1N6G164_9BURK</name>
<dbReference type="OrthoDB" id="9105319at2"/>
<gene>
    <name evidence="1" type="ORF">SAMN05444168_2033</name>
</gene>
<sequence>MECAYKSCTIHVSAGIENGEIVGNARIELPPGLEAGVPETHDMIFAQGFVDEHEAIEFASACAKAWVDEHCEEPPDS</sequence>
<dbReference type="RefSeq" id="WP_074264133.1">
    <property type="nucleotide sequence ID" value="NZ_FSRM01000001.1"/>
</dbReference>
<dbReference type="EMBL" id="FSRM01000001">
    <property type="protein sequence ID" value="SIO01326.1"/>
    <property type="molecule type" value="Genomic_DNA"/>
</dbReference>
<evidence type="ECO:0000313" key="1">
    <source>
        <dbReference type="EMBL" id="SIO01326.1"/>
    </source>
</evidence>
<accession>A0A1N6G164</accession>
<organism evidence="1 2">
    <name type="scientific">Paraburkholderia phenazinium</name>
    <dbReference type="NCBI Taxonomy" id="60549"/>
    <lineage>
        <taxon>Bacteria</taxon>
        <taxon>Pseudomonadati</taxon>
        <taxon>Pseudomonadota</taxon>
        <taxon>Betaproteobacteria</taxon>
        <taxon>Burkholderiales</taxon>
        <taxon>Burkholderiaceae</taxon>
        <taxon>Paraburkholderia</taxon>
    </lineage>
</organism>